<dbReference type="EMBL" id="MN234226">
    <property type="protein sequence ID" value="QFG14139.1"/>
    <property type="molecule type" value="Genomic_DNA"/>
</dbReference>
<sequence length="127" mass="14745">MAEMSNAQRQAIGNGYHYQPEPMQPVQMSVGDRVKLDSDRRWWAVRAVAADVVVLTRQAEFRSRNTLVYTVIDWRVGVRGPVNVIGQGWDVEHDERCQQLADDVQRGEWEVSRRNWRCVEVRAVRHG</sequence>
<name>A0A5J6TW42_9CAUD</name>
<evidence type="ECO:0000313" key="2">
    <source>
        <dbReference type="Proteomes" id="UP000326870"/>
    </source>
</evidence>
<gene>
    <name evidence="1" type="primary">96</name>
    <name evidence="1" type="ORF">PBI_CURIOSIUM_96</name>
</gene>
<dbReference type="RefSeq" id="YP_009953084.1">
    <property type="nucleotide sequence ID" value="NC_051618.1"/>
</dbReference>
<keyword evidence="2" id="KW-1185">Reference proteome</keyword>
<evidence type="ECO:0000313" key="1">
    <source>
        <dbReference type="EMBL" id="QFG14139.1"/>
    </source>
</evidence>
<protein>
    <submittedName>
        <fullName evidence="1">Uncharacterized protein</fullName>
    </submittedName>
</protein>
<reference evidence="1 2" key="1">
    <citation type="submission" date="2019-07" db="EMBL/GenBank/DDBJ databases">
        <authorList>
            <person name="Divens A.M."/>
            <person name="Garlena R.A."/>
            <person name="Russell D.A."/>
            <person name="Pope W.H."/>
            <person name="Jacobs-Sera D."/>
            <person name="Hatfull G.F."/>
        </authorList>
    </citation>
    <scope>NUCLEOTIDE SEQUENCE [LARGE SCALE GENOMIC DNA]</scope>
</reference>
<accession>A0A5J6TW42</accession>
<proteinExistence type="predicted"/>
<organism evidence="1 2">
    <name type="scientific">Mycobacterium phage Curiosium</name>
    <dbReference type="NCBI Taxonomy" id="2599859"/>
    <lineage>
        <taxon>Viruses</taxon>
        <taxon>Duplodnaviria</taxon>
        <taxon>Heunggongvirae</taxon>
        <taxon>Uroviricota</taxon>
        <taxon>Caudoviricetes</taxon>
        <taxon>Weiservirinae</taxon>
        <taxon>Anayavirus</taxon>
        <taxon>Anayavirus curiosium</taxon>
    </lineage>
</organism>
<dbReference type="GeneID" id="60324547"/>
<dbReference type="Proteomes" id="UP000326870">
    <property type="component" value="Segment"/>
</dbReference>
<dbReference type="KEGG" id="vg:60324547"/>